<evidence type="ECO:0000313" key="4">
    <source>
        <dbReference type="Proteomes" id="UP000315577"/>
    </source>
</evidence>
<sequence>MDKPPKFLPGVFERAVCMVQERRGNYPLWAAMASIASNSKRGGVPRTSLE</sequence>
<protein>
    <submittedName>
        <fullName evidence="1">Uncharacterized protein</fullName>
    </submittedName>
</protein>
<organism evidence="1 3">
    <name type="scientific">Tepidimonas ignava</name>
    <dbReference type="NCBI Taxonomy" id="114249"/>
    <lineage>
        <taxon>Bacteria</taxon>
        <taxon>Pseudomonadati</taxon>
        <taxon>Pseudomonadota</taxon>
        <taxon>Betaproteobacteria</taxon>
        <taxon>Burkholderiales</taxon>
        <taxon>Tepidimonas</taxon>
    </lineage>
</organism>
<evidence type="ECO:0000313" key="2">
    <source>
        <dbReference type="EMBL" id="TSE21301.1"/>
    </source>
</evidence>
<evidence type="ECO:0000313" key="1">
    <source>
        <dbReference type="EMBL" id="TCS97315.1"/>
    </source>
</evidence>
<name>A0A4R3LD99_9BURK</name>
<dbReference type="Proteomes" id="UP000315577">
    <property type="component" value="Unassembled WGS sequence"/>
</dbReference>
<dbReference type="Proteomes" id="UP000295536">
    <property type="component" value="Unassembled WGS sequence"/>
</dbReference>
<reference evidence="1 3" key="1">
    <citation type="submission" date="2019-03" db="EMBL/GenBank/DDBJ databases">
        <title>Genomic Encyclopedia of Type Strains, Phase IV (KMG-IV): sequencing the most valuable type-strain genomes for metagenomic binning, comparative biology and taxonomic classification.</title>
        <authorList>
            <person name="Goeker M."/>
        </authorList>
    </citation>
    <scope>NUCLEOTIDE SEQUENCE [LARGE SCALE GENOMIC DNA]</scope>
    <source>
        <strain evidence="1 3">DSM 12034</strain>
    </source>
</reference>
<gene>
    <name evidence="1" type="ORF">EDC36_110100</name>
    <name evidence="2" type="ORF">Tigna_01689</name>
</gene>
<accession>A0A4R3LD99</accession>
<dbReference type="EMBL" id="SMAH01000010">
    <property type="protein sequence ID" value="TCS97315.1"/>
    <property type="molecule type" value="Genomic_DNA"/>
</dbReference>
<reference evidence="2 4" key="2">
    <citation type="submission" date="2019-07" db="EMBL/GenBank/DDBJ databases">
        <title>Tepidimonas ignava SPS-1037 draft genome.</title>
        <authorList>
            <person name="Da Costa M.S."/>
            <person name="Froufe H.J.C."/>
            <person name="Egas C."/>
            <person name="Albuquerque L."/>
        </authorList>
    </citation>
    <scope>NUCLEOTIDE SEQUENCE [LARGE SCALE GENOMIC DNA]</scope>
    <source>
        <strain evidence="2 4">SPS-1037</strain>
    </source>
</reference>
<keyword evidence="4" id="KW-1185">Reference proteome</keyword>
<dbReference type="InterPro" id="IPR036388">
    <property type="entry name" value="WH-like_DNA-bd_sf"/>
</dbReference>
<dbReference type="Gene3D" id="1.10.10.10">
    <property type="entry name" value="Winged helix-like DNA-binding domain superfamily/Winged helix DNA-binding domain"/>
    <property type="match status" value="1"/>
</dbReference>
<proteinExistence type="predicted"/>
<evidence type="ECO:0000313" key="3">
    <source>
        <dbReference type="Proteomes" id="UP000295536"/>
    </source>
</evidence>
<dbReference type="AlphaFoldDB" id="A0A4R3LD99"/>
<dbReference type="EMBL" id="VJNC01000010">
    <property type="protein sequence ID" value="TSE21301.1"/>
    <property type="molecule type" value="Genomic_DNA"/>
</dbReference>
<comment type="caution">
    <text evidence="1">The sequence shown here is derived from an EMBL/GenBank/DDBJ whole genome shotgun (WGS) entry which is preliminary data.</text>
</comment>